<evidence type="ECO:0000256" key="5">
    <source>
        <dbReference type="ARBA" id="ARBA00023242"/>
    </source>
</evidence>
<feature type="compositionally biased region" description="Basic and acidic residues" evidence="7">
    <location>
        <begin position="534"/>
        <end position="550"/>
    </location>
</feature>
<feature type="region of interest" description="Disordered" evidence="7">
    <location>
        <begin position="607"/>
        <end position="769"/>
    </location>
</feature>
<dbReference type="PROSITE" id="PS00657">
    <property type="entry name" value="FORK_HEAD_1"/>
    <property type="match status" value="1"/>
</dbReference>
<sequence>MITLKPDPPPEGSQGLPGASPNVDNTPSKDLLWKEGQAFCSSPVAIIKKSVTPINPKTNILTLLKNHGNKINKPEVFKTIGNRIVIPMKVSVAAKKATDKSASSSGETAKKLATFQMAVPKLKDPANVLAPGILHKVNNLPFRKANTSTLLQKEQNSTGLAQAHVKNEVNGKLTLIETNLNDYGDLNKFMSSVTGSFGLASSNDDKDSVISSTDSSKLNTSMSSMSKLSDFDDQLEDNDLTCLSWLNNDKELYKTIRKCNPDDPGIGLSGDETDSEENTDSNKLIFTATSPIDFKNTWKGTHSDFAYNPMSKPPYSFSCLIFMAIEDSYLKRLPVKEIYCWVCKHFPYFRTAPSGWKNSIRHNLSLNRCFKKAECRKDMAKGSLWCIDPAYRPNLVQALKRSPFYPYLHPTSMGQPLSLNNLANLLPGVHTGRVPTWSPATPPSSTLWADPDMASAALNLMGLRGGEGSPKRAESITNTLEEIFRDEQWVNSQKIGRERHDSGESVGTEQLVISGSSQDHLYTRNTHPSKKKIKTAEQSRCRSPESEKSAPDAAYEFETRGFSEDDLDDDIINVIAEEQVIYSDAGSDTVDDSDDDDQQSLFDSGFASLRNYKMKNSQKRKLSNSLDDEESRQQNSSKRKRKEKKTETKKKTKKHQSKSSNSNSNKKLMKRKSRPMKVKLSKSASSPTMKKKMTPEKKNSDVDSGKDSPKVDRCSRGRRLKQRNSKRRGNSNYHTRSSGHKLLGQEPVKRKRDAVRKRNFSEQSPDEEEEIKLAAGSLLHLAGLLKSPLGSSKVQRR</sequence>
<dbReference type="PROSITE" id="PS50039">
    <property type="entry name" value="FORK_HEAD_3"/>
    <property type="match status" value="1"/>
</dbReference>
<feature type="compositionally biased region" description="Basic residues" evidence="7">
    <location>
        <begin position="612"/>
        <end position="622"/>
    </location>
</feature>
<evidence type="ECO:0000256" key="6">
    <source>
        <dbReference type="PROSITE-ProRule" id="PRU00089"/>
    </source>
</evidence>
<dbReference type="InterPro" id="IPR018122">
    <property type="entry name" value="TF_fork_head_CS_1"/>
</dbReference>
<feature type="compositionally biased region" description="Pro residues" evidence="7">
    <location>
        <begin position="1"/>
        <end position="11"/>
    </location>
</feature>
<dbReference type="InterPro" id="IPR036388">
    <property type="entry name" value="WH-like_DNA-bd_sf"/>
</dbReference>
<reference evidence="9 10" key="1">
    <citation type="submission" date="2024-02" db="EMBL/GenBank/DDBJ databases">
        <authorList>
            <person name="Daric V."/>
            <person name="Darras S."/>
        </authorList>
    </citation>
    <scope>NUCLEOTIDE SEQUENCE [LARGE SCALE GENOMIC DNA]</scope>
</reference>
<protein>
    <recommendedName>
        <fullName evidence="8">Fork-head domain-containing protein</fullName>
    </recommendedName>
</protein>
<evidence type="ECO:0000256" key="4">
    <source>
        <dbReference type="ARBA" id="ARBA00023163"/>
    </source>
</evidence>
<keyword evidence="2" id="KW-0805">Transcription regulation</keyword>
<dbReference type="InterPro" id="IPR047119">
    <property type="entry name" value="FOXN2/3-like"/>
</dbReference>
<dbReference type="PRINTS" id="PR00053">
    <property type="entry name" value="FORKHEAD"/>
</dbReference>
<comment type="subcellular location">
    <subcellularLocation>
        <location evidence="1 6">Nucleus</location>
    </subcellularLocation>
</comment>
<evidence type="ECO:0000313" key="9">
    <source>
        <dbReference type="EMBL" id="CAK8679915.1"/>
    </source>
</evidence>
<dbReference type="InterPro" id="IPR036390">
    <property type="entry name" value="WH_DNA-bd_sf"/>
</dbReference>
<dbReference type="InterPro" id="IPR001766">
    <property type="entry name" value="Fork_head_dom"/>
</dbReference>
<feature type="compositionally biased region" description="Basic residues" evidence="7">
    <location>
        <begin position="667"/>
        <end position="680"/>
    </location>
</feature>
<feature type="compositionally biased region" description="Basic residues" evidence="7">
    <location>
        <begin position="716"/>
        <end position="729"/>
    </location>
</feature>
<feature type="compositionally biased region" description="Polar residues" evidence="7">
    <location>
        <begin position="514"/>
        <end position="526"/>
    </location>
</feature>
<dbReference type="SUPFAM" id="SSF46785">
    <property type="entry name" value="Winged helix' DNA-binding domain"/>
    <property type="match status" value="1"/>
</dbReference>
<feature type="region of interest" description="Disordered" evidence="7">
    <location>
        <begin position="202"/>
        <end position="223"/>
    </location>
</feature>
<gene>
    <name evidence="9" type="ORF">CVLEPA_LOCUS10159</name>
</gene>
<keyword evidence="5 6" id="KW-0539">Nucleus</keyword>
<feature type="DNA-binding region" description="Fork-head" evidence="6">
    <location>
        <begin position="312"/>
        <end position="397"/>
    </location>
</feature>
<dbReference type="EMBL" id="CAWYQH010000068">
    <property type="protein sequence ID" value="CAK8679915.1"/>
    <property type="molecule type" value="Genomic_DNA"/>
</dbReference>
<keyword evidence="4" id="KW-0804">Transcription</keyword>
<dbReference type="PROSITE" id="PS00658">
    <property type="entry name" value="FORK_HEAD_2"/>
    <property type="match status" value="1"/>
</dbReference>
<keyword evidence="10" id="KW-1185">Reference proteome</keyword>
<dbReference type="Proteomes" id="UP001642483">
    <property type="component" value="Unassembled WGS sequence"/>
</dbReference>
<feature type="domain" description="Fork-head" evidence="8">
    <location>
        <begin position="312"/>
        <end position="397"/>
    </location>
</feature>
<feature type="compositionally biased region" description="Basic residues" evidence="7">
    <location>
        <begin position="749"/>
        <end position="758"/>
    </location>
</feature>
<keyword evidence="3 6" id="KW-0238">DNA-binding</keyword>
<dbReference type="SMART" id="SM00339">
    <property type="entry name" value="FH"/>
    <property type="match status" value="1"/>
</dbReference>
<accession>A0ABP0FJR0</accession>
<evidence type="ECO:0000256" key="2">
    <source>
        <dbReference type="ARBA" id="ARBA00023015"/>
    </source>
</evidence>
<feature type="region of interest" description="Disordered" evidence="7">
    <location>
        <begin position="514"/>
        <end position="554"/>
    </location>
</feature>
<dbReference type="Gene3D" id="1.10.10.10">
    <property type="entry name" value="Winged helix-like DNA-binding domain superfamily/Winged helix DNA-binding domain"/>
    <property type="match status" value="1"/>
</dbReference>
<evidence type="ECO:0000256" key="7">
    <source>
        <dbReference type="SAM" id="MobiDB-lite"/>
    </source>
</evidence>
<feature type="compositionally biased region" description="Basic and acidic residues" evidence="7">
    <location>
        <begin position="693"/>
        <end position="715"/>
    </location>
</feature>
<dbReference type="PANTHER" id="PTHR13962:SF22">
    <property type="entry name" value="FORKHEAD BOX PROTEIN N3-LIKE PROTEIN"/>
    <property type="match status" value="1"/>
</dbReference>
<feature type="compositionally biased region" description="Low complexity" evidence="7">
    <location>
        <begin position="211"/>
        <end position="223"/>
    </location>
</feature>
<dbReference type="PANTHER" id="PTHR13962">
    <property type="entry name" value="FORKHEAD BOX PROTEIN N3-LIKE PROTEIN-RELATED"/>
    <property type="match status" value="1"/>
</dbReference>
<evidence type="ECO:0000313" key="10">
    <source>
        <dbReference type="Proteomes" id="UP001642483"/>
    </source>
</evidence>
<organism evidence="9 10">
    <name type="scientific">Clavelina lepadiformis</name>
    <name type="common">Light-bulb sea squirt</name>
    <name type="synonym">Ascidia lepadiformis</name>
    <dbReference type="NCBI Taxonomy" id="159417"/>
    <lineage>
        <taxon>Eukaryota</taxon>
        <taxon>Metazoa</taxon>
        <taxon>Chordata</taxon>
        <taxon>Tunicata</taxon>
        <taxon>Ascidiacea</taxon>
        <taxon>Aplousobranchia</taxon>
        <taxon>Clavelinidae</taxon>
        <taxon>Clavelina</taxon>
    </lineage>
</organism>
<proteinExistence type="predicted"/>
<comment type="caution">
    <text evidence="9">The sequence shown here is derived from an EMBL/GenBank/DDBJ whole genome shotgun (WGS) entry which is preliminary data.</text>
</comment>
<dbReference type="InterPro" id="IPR030456">
    <property type="entry name" value="TF_fork_head_CS_2"/>
</dbReference>
<feature type="region of interest" description="Disordered" evidence="7">
    <location>
        <begin position="1"/>
        <end position="28"/>
    </location>
</feature>
<evidence type="ECO:0000259" key="8">
    <source>
        <dbReference type="PROSITE" id="PS50039"/>
    </source>
</evidence>
<dbReference type="Pfam" id="PF00250">
    <property type="entry name" value="Forkhead"/>
    <property type="match status" value="1"/>
</dbReference>
<evidence type="ECO:0000256" key="3">
    <source>
        <dbReference type="ARBA" id="ARBA00023125"/>
    </source>
</evidence>
<name>A0ABP0FJR0_CLALP</name>
<evidence type="ECO:0000256" key="1">
    <source>
        <dbReference type="ARBA" id="ARBA00004123"/>
    </source>
</evidence>
<feature type="compositionally biased region" description="Basic residues" evidence="7">
    <location>
        <begin position="637"/>
        <end position="657"/>
    </location>
</feature>